<reference evidence="5" key="1">
    <citation type="submission" date="2024-07" db="EMBL/GenBank/DDBJ databases">
        <title>Genome Analysis of a Potential Novel Vibrio Species Secreting pH- and Thermo-stable Alginate Lyase and its Application in Producing Alginate Oligosaccharides.</title>
        <authorList>
            <person name="Huang H."/>
            <person name="Bao K."/>
        </authorList>
    </citation>
    <scope>NUCLEOTIDE SEQUENCE</scope>
    <source>
        <strain evidence="5">HB236076</strain>
    </source>
</reference>
<evidence type="ECO:0000256" key="2">
    <source>
        <dbReference type="ARBA" id="ARBA00023315"/>
    </source>
</evidence>
<dbReference type="GO" id="GO:0005737">
    <property type="term" value="C:cytoplasm"/>
    <property type="evidence" value="ECO:0007669"/>
    <property type="project" value="TreeGrafter"/>
</dbReference>
<dbReference type="Pfam" id="PF13302">
    <property type="entry name" value="Acetyltransf_3"/>
    <property type="match status" value="1"/>
</dbReference>
<dbReference type="PANTHER" id="PTHR43792:SF8">
    <property type="entry name" value="[RIBOSOMAL PROTEIN US5]-ALANINE N-ACETYLTRANSFERASE"/>
    <property type="match status" value="1"/>
</dbReference>
<evidence type="ECO:0000256" key="3">
    <source>
        <dbReference type="ARBA" id="ARBA00038502"/>
    </source>
</evidence>
<evidence type="ECO:0000313" key="5">
    <source>
        <dbReference type="EMBL" id="XDK24057.1"/>
    </source>
</evidence>
<dbReference type="Gene3D" id="3.40.630.30">
    <property type="match status" value="1"/>
</dbReference>
<evidence type="ECO:0000259" key="4">
    <source>
        <dbReference type="PROSITE" id="PS51186"/>
    </source>
</evidence>
<keyword evidence="1 5" id="KW-0808">Transferase</keyword>
<evidence type="ECO:0000256" key="1">
    <source>
        <dbReference type="ARBA" id="ARBA00022679"/>
    </source>
</evidence>
<accession>A0AB39H7W5</accession>
<dbReference type="AlphaFoldDB" id="A0AB39H7W5"/>
<keyword evidence="2 5" id="KW-0012">Acyltransferase</keyword>
<dbReference type="EMBL" id="CP162601">
    <property type="protein sequence ID" value="XDK24057.1"/>
    <property type="molecule type" value="Genomic_DNA"/>
</dbReference>
<dbReference type="GO" id="GO:0008999">
    <property type="term" value="F:protein-N-terminal-alanine acetyltransferase activity"/>
    <property type="evidence" value="ECO:0007669"/>
    <property type="project" value="TreeGrafter"/>
</dbReference>
<dbReference type="SUPFAM" id="SSF55729">
    <property type="entry name" value="Acyl-CoA N-acyltransferases (Nat)"/>
    <property type="match status" value="1"/>
</dbReference>
<dbReference type="PANTHER" id="PTHR43792">
    <property type="entry name" value="GNAT FAMILY, PUTATIVE (AFU_ORTHOLOGUE AFUA_3G00765)-RELATED-RELATED"/>
    <property type="match status" value="1"/>
</dbReference>
<dbReference type="RefSeq" id="WP_306100105.1">
    <property type="nucleotide sequence ID" value="NZ_CP162601.1"/>
</dbReference>
<feature type="domain" description="N-acetyltransferase" evidence="4">
    <location>
        <begin position="20"/>
        <end position="185"/>
    </location>
</feature>
<dbReference type="InterPro" id="IPR016181">
    <property type="entry name" value="Acyl_CoA_acyltransferase"/>
</dbReference>
<dbReference type="EC" id="2.3.1.-" evidence="5"/>
<dbReference type="PROSITE" id="PS51186">
    <property type="entry name" value="GNAT"/>
    <property type="match status" value="1"/>
</dbReference>
<protein>
    <submittedName>
        <fullName evidence="5">GNAT family N-acetyltransferase</fullName>
        <ecNumber evidence="5">2.3.1.-</ecNumber>
    </submittedName>
</protein>
<dbReference type="KEGG" id="vih:AB0763_07385"/>
<name>A0AB39H7W5_9VIBR</name>
<gene>
    <name evidence="5" type="ORF">AB0763_07385</name>
</gene>
<proteinExistence type="inferred from homology"/>
<dbReference type="InterPro" id="IPR000182">
    <property type="entry name" value="GNAT_dom"/>
</dbReference>
<sequence length="197" mass="23119">MSNQPLISLYEHKDWQLRSAELWDAEPICQYFARNKAYLKPWEPEREAGFYQVNHWRQKLVKLAELHRLSLGFYFIICHPLQDKVIGTLSFGQITRFPFHAGSLGYSLDPEFQGQGIMTTCVKKVCDYLFNQQNLHRIQAAHMPNNVASQAVLERCGFEYEGLAKAYLLIDGQWQDHRLLALTNHQWQSRTRTIYND</sequence>
<organism evidence="5">
    <name type="scientific">Vibrio sp. HB236076</name>
    <dbReference type="NCBI Taxonomy" id="3232307"/>
    <lineage>
        <taxon>Bacteria</taxon>
        <taxon>Pseudomonadati</taxon>
        <taxon>Pseudomonadota</taxon>
        <taxon>Gammaproteobacteria</taxon>
        <taxon>Vibrionales</taxon>
        <taxon>Vibrionaceae</taxon>
        <taxon>Vibrio</taxon>
    </lineage>
</organism>
<dbReference type="InterPro" id="IPR051531">
    <property type="entry name" value="N-acetyltransferase"/>
</dbReference>
<comment type="similarity">
    <text evidence="3">Belongs to the acetyltransferase family. RimJ subfamily.</text>
</comment>